<dbReference type="EMBL" id="CP002819">
    <property type="protein sequence ID" value="AEG69440.1"/>
    <property type="molecule type" value="Genomic_DNA"/>
</dbReference>
<protein>
    <submittedName>
        <fullName evidence="1">Uncharacterized protein</fullName>
    </submittedName>
</protein>
<proteinExistence type="predicted"/>
<dbReference type="PATRIC" id="fig|1031711.3.peg.2088"/>
<name>F6G307_RALS8</name>
<organism evidence="1 2">
    <name type="scientific">Ralstonia solanacearum (strain Po82)</name>
    <dbReference type="NCBI Taxonomy" id="1031711"/>
    <lineage>
        <taxon>Bacteria</taxon>
        <taxon>Pseudomonadati</taxon>
        <taxon>Pseudomonadota</taxon>
        <taxon>Betaproteobacteria</taxon>
        <taxon>Burkholderiales</taxon>
        <taxon>Burkholderiaceae</taxon>
        <taxon>Ralstonia</taxon>
        <taxon>Ralstonia solanacearum species complex</taxon>
    </lineage>
</organism>
<reference evidence="1 2" key="1">
    <citation type="journal article" date="2011" name="J. Bacteriol.">
        <title>Complete genome sequence of the plant pathogen Ralstonia solanacearum strain Po82.</title>
        <authorList>
            <person name="Xu J."/>
            <person name="Zheng H.J."/>
            <person name="Liu L."/>
            <person name="Pan Z.C."/>
            <person name="Prior P."/>
            <person name="Tang B."/>
            <person name="Xu J.S."/>
            <person name="Zhang H."/>
            <person name="Tian Q."/>
            <person name="Zhang L.Q."/>
            <person name="Feng J."/>
        </authorList>
    </citation>
    <scope>NUCLEOTIDE SEQUENCE [LARGE SCALE GENOMIC DNA]</scope>
    <source>
        <strain evidence="1 2">Po82</strain>
    </source>
</reference>
<dbReference type="AlphaFoldDB" id="F6G307"/>
<sequence>MPSVVSALEANHALCVIGQPIDDFPFTLVTPLGADDDDVASLANCWCGHVEFTDGLKTYSTLVAGAVPETSGSSYSVRATGLRPTPCAA</sequence>
<evidence type="ECO:0000313" key="1">
    <source>
        <dbReference type="EMBL" id="AEG69440.1"/>
    </source>
</evidence>
<accession>F6G307</accession>
<dbReference type="Proteomes" id="UP000007953">
    <property type="component" value="Chromosome"/>
</dbReference>
<gene>
    <name evidence="1" type="ordered locus">RSPO_c02143</name>
</gene>
<dbReference type="KEGG" id="rsn:RSPO_c02143"/>
<evidence type="ECO:0000313" key="2">
    <source>
        <dbReference type="Proteomes" id="UP000007953"/>
    </source>
</evidence>
<dbReference type="HOGENOM" id="CLU_2452441_0_0_4"/>